<proteinExistence type="inferred from homology"/>
<keyword evidence="8 11" id="KW-0648">Protein biosynthesis</keyword>
<dbReference type="GO" id="GO:0005737">
    <property type="term" value="C:cytoplasm"/>
    <property type="evidence" value="ECO:0007669"/>
    <property type="project" value="TreeGrafter"/>
</dbReference>
<keyword evidence="5 11" id="KW-0436">Ligase</keyword>
<name>A0A8C6LDD7_NOTFU</name>
<dbReference type="GO" id="GO:0004830">
    <property type="term" value="F:tryptophan-tRNA ligase activity"/>
    <property type="evidence" value="ECO:0007669"/>
    <property type="project" value="UniProtKB-EC"/>
</dbReference>
<dbReference type="AlphaFoldDB" id="A0A8C6LDD7"/>
<evidence type="ECO:0000256" key="4">
    <source>
        <dbReference type="ARBA" id="ARBA00022553"/>
    </source>
</evidence>
<evidence type="ECO:0000256" key="1">
    <source>
        <dbReference type="ARBA" id="ARBA00005594"/>
    </source>
</evidence>
<dbReference type="PRINTS" id="PR01039">
    <property type="entry name" value="TRNASYNTHTRP"/>
</dbReference>
<feature type="domain" description="WHEP-TRS" evidence="13">
    <location>
        <begin position="12"/>
        <end position="68"/>
    </location>
</feature>
<keyword evidence="7 11" id="KW-0067">ATP-binding</keyword>
<dbReference type="SUPFAM" id="SSF52374">
    <property type="entry name" value="Nucleotidylyl transferase"/>
    <property type="match status" value="1"/>
</dbReference>
<dbReference type="InterPro" id="IPR002306">
    <property type="entry name" value="Trp-tRNA-ligase"/>
</dbReference>
<dbReference type="EC" id="6.1.1.2" evidence="2"/>
<dbReference type="InterPro" id="IPR002305">
    <property type="entry name" value="aa-tRNA-synth_Ic"/>
</dbReference>
<evidence type="ECO:0000256" key="10">
    <source>
        <dbReference type="ARBA" id="ARBA00030268"/>
    </source>
</evidence>
<dbReference type="FunFam" id="1.10.240.10:FF:000003">
    <property type="entry name" value="Tryptophan--tRNA ligase, cytoplasmic"/>
    <property type="match status" value="1"/>
</dbReference>
<dbReference type="SUPFAM" id="SSF47060">
    <property type="entry name" value="S15/NS1 RNA-binding domain"/>
    <property type="match status" value="1"/>
</dbReference>
<keyword evidence="4" id="KW-0597">Phosphoprotein</keyword>
<keyword evidence="15" id="KW-1185">Reference proteome</keyword>
<keyword evidence="9 11" id="KW-0030">Aminoacyl-tRNA synthetase</keyword>
<dbReference type="FunFam" id="1.10.287.10:FF:000006">
    <property type="entry name" value="Bifunctional glutamate/proline--tRNA ligase"/>
    <property type="match status" value="1"/>
</dbReference>
<evidence type="ECO:0000256" key="8">
    <source>
        <dbReference type="ARBA" id="ARBA00022917"/>
    </source>
</evidence>
<dbReference type="PANTHER" id="PTHR10055">
    <property type="entry name" value="TRYPTOPHANYL-TRNA SYNTHETASE"/>
    <property type="match status" value="1"/>
</dbReference>
<dbReference type="FunFam" id="3.40.50.620:FF:000454">
    <property type="entry name" value="Tryptophan--tRNA ligase, cytoplasmic"/>
    <property type="match status" value="1"/>
</dbReference>
<evidence type="ECO:0000256" key="3">
    <source>
        <dbReference type="ARBA" id="ARBA00013782"/>
    </source>
</evidence>
<evidence type="ECO:0000313" key="15">
    <source>
        <dbReference type="Proteomes" id="UP000694548"/>
    </source>
</evidence>
<dbReference type="SMART" id="SM00991">
    <property type="entry name" value="WHEP-TRS"/>
    <property type="match status" value="1"/>
</dbReference>
<dbReference type="GO" id="GO:0006436">
    <property type="term" value="P:tryptophanyl-tRNA aminoacylation"/>
    <property type="evidence" value="ECO:0007669"/>
    <property type="project" value="InterPro"/>
</dbReference>
<feature type="region of interest" description="Disordered" evidence="12">
    <location>
        <begin position="61"/>
        <end position="96"/>
    </location>
</feature>
<dbReference type="Ensembl" id="ENSNFUT00015018091.1">
    <property type="protein sequence ID" value="ENSNFUP00015017297.1"/>
    <property type="gene ID" value="ENSNFUG00015008237.1"/>
</dbReference>
<evidence type="ECO:0000256" key="7">
    <source>
        <dbReference type="ARBA" id="ARBA00022840"/>
    </source>
</evidence>
<gene>
    <name evidence="14" type="primary">WARS1</name>
</gene>
<sequence>MTDCQEGEGAKTPMELYERLSVQGDKVRSLKTAKAEKAEIDSAIQLLLKLKTDYKQVTGQDYKAGCPPSENMNVSDNGPAADGTGDEDSVDPWNVSTTNAKGVDYDKLIVRFGSTKIEKDLVDRIEKVSGQKPHRFLRRGIFFSHRDMHQVLDAYEKNKSFYLYTGRGPSSEAMHVGHLIPFIFTKWLQDVFDIPLVIQMTDDEKYLWKDLTLEECHRFTLENAKDIIACGFDVNKTFIFSDLEYMGASPEFYRNVVKIQKHVTFNQVKGIFGFTDSDCIGKICFPAIQAAPSFSNSFPQIFGGRKDVQCLIPCAIDQDPYFRMTRDVAPRIGYPKPALLHSTFFPALQGAQTKMSASDVNSSIFLTDTPKQIKNKVINKHAFSGGKDTVEEHRKYGGNPEVDVSFMYLTFFLEDDEQLEKIRQDYSSGAILTGELKKILIETLQPMIAQHQERRKQVNEEIVKQFMTPRPLNFNL</sequence>
<dbReference type="InterPro" id="IPR009068">
    <property type="entry name" value="uS15_NS1_RNA-bd_sf"/>
</dbReference>
<evidence type="ECO:0000256" key="5">
    <source>
        <dbReference type="ARBA" id="ARBA00022598"/>
    </source>
</evidence>
<dbReference type="InterPro" id="IPR001412">
    <property type="entry name" value="aa-tRNA-synth_I_CS"/>
</dbReference>
<dbReference type="CDD" id="cd00936">
    <property type="entry name" value="WEPRS_RNA"/>
    <property type="match status" value="1"/>
</dbReference>
<dbReference type="InterPro" id="IPR000738">
    <property type="entry name" value="WHEP-TRS_dom"/>
</dbReference>
<evidence type="ECO:0000313" key="14">
    <source>
        <dbReference type="Ensembl" id="ENSNFUP00015017297.1"/>
    </source>
</evidence>
<evidence type="ECO:0000256" key="9">
    <source>
        <dbReference type="ARBA" id="ARBA00023146"/>
    </source>
</evidence>
<dbReference type="Proteomes" id="UP000694548">
    <property type="component" value="Chromosome sgr16"/>
</dbReference>
<protein>
    <recommendedName>
        <fullName evidence="3">Tryptophan--tRNA ligase, cytoplasmic</fullName>
        <ecNumber evidence="2">6.1.1.2</ecNumber>
    </recommendedName>
    <alternativeName>
        <fullName evidence="10">Tryptophanyl-tRNA synthetase</fullName>
    </alternativeName>
</protein>
<dbReference type="InterPro" id="IPR014729">
    <property type="entry name" value="Rossmann-like_a/b/a_fold"/>
</dbReference>
<reference evidence="14" key="1">
    <citation type="submission" date="2014-08" db="EMBL/GenBank/DDBJ databases">
        <authorList>
            <person name="Senf B."/>
            <person name="Petzold A."/>
            <person name="Downie B.R."/>
            <person name="Koch P."/>
            <person name="Platzer M."/>
        </authorList>
    </citation>
    <scope>NUCLEOTIDE SEQUENCE [LARGE SCALE GENOMIC DNA]</scope>
    <source>
        <strain evidence="14">GRZ</strain>
    </source>
</reference>
<evidence type="ECO:0000256" key="2">
    <source>
        <dbReference type="ARBA" id="ARBA00013161"/>
    </source>
</evidence>
<dbReference type="CDD" id="cd00806">
    <property type="entry name" value="TrpRS_core"/>
    <property type="match status" value="1"/>
</dbReference>
<accession>A0A8C6LDD7</accession>
<evidence type="ECO:0000259" key="13">
    <source>
        <dbReference type="PROSITE" id="PS51185"/>
    </source>
</evidence>
<dbReference type="NCBIfam" id="TIGR00233">
    <property type="entry name" value="trpS"/>
    <property type="match status" value="1"/>
</dbReference>
<reference evidence="14" key="3">
    <citation type="submission" date="2025-09" db="UniProtKB">
        <authorList>
            <consortium name="Ensembl"/>
        </authorList>
    </citation>
    <scope>IDENTIFICATION</scope>
</reference>
<dbReference type="Gene3D" id="1.10.287.10">
    <property type="entry name" value="S15/NS1, RNA-binding"/>
    <property type="match status" value="1"/>
</dbReference>
<dbReference type="PROSITE" id="PS00178">
    <property type="entry name" value="AA_TRNA_LIGASE_I"/>
    <property type="match status" value="1"/>
</dbReference>
<organism evidence="14 15">
    <name type="scientific">Nothobranchius furzeri</name>
    <name type="common">Turquoise killifish</name>
    <dbReference type="NCBI Taxonomy" id="105023"/>
    <lineage>
        <taxon>Eukaryota</taxon>
        <taxon>Metazoa</taxon>
        <taxon>Chordata</taxon>
        <taxon>Craniata</taxon>
        <taxon>Vertebrata</taxon>
        <taxon>Euteleostomi</taxon>
        <taxon>Actinopterygii</taxon>
        <taxon>Neopterygii</taxon>
        <taxon>Teleostei</taxon>
        <taxon>Neoteleostei</taxon>
        <taxon>Acanthomorphata</taxon>
        <taxon>Ovalentaria</taxon>
        <taxon>Atherinomorphae</taxon>
        <taxon>Cyprinodontiformes</taxon>
        <taxon>Nothobranchiidae</taxon>
        <taxon>Nothobranchius</taxon>
    </lineage>
</organism>
<dbReference type="Pfam" id="PF00458">
    <property type="entry name" value="WHEP-TRS"/>
    <property type="match status" value="1"/>
</dbReference>
<reference evidence="14" key="2">
    <citation type="submission" date="2025-08" db="UniProtKB">
        <authorList>
            <consortium name="Ensembl"/>
        </authorList>
    </citation>
    <scope>IDENTIFICATION</scope>
</reference>
<evidence type="ECO:0000256" key="11">
    <source>
        <dbReference type="RuleBase" id="RU363036"/>
    </source>
</evidence>
<dbReference type="PROSITE" id="PS00762">
    <property type="entry name" value="WHEP_TRS_1"/>
    <property type="match status" value="1"/>
</dbReference>
<comment type="similarity">
    <text evidence="1 11">Belongs to the class-I aminoacyl-tRNA synthetase family.</text>
</comment>
<dbReference type="Gene3D" id="3.40.50.620">
    <property type="entry name" value="HUPs"/>
    <property type="match status" value="1"/>
</dbReference>
<keyword evidence="6 11" id="KW-0547">Nucleotide-binding</keyword>
<dbReference type="GeneTree" id="ENSGT00940000153724"/>
<dbReference type="PROSITE" id="PS51185">
    <property type="entry name" value="WHEP_TRS_2"/>
    <property type="match status" value="1"/>
</dbReference>
<evidence type="ECO:0000256" key="6">
    <source>
        <dbReference type="ARBA" id="ARBA00022741"/>
    </source>
</evidence>
<dbReference type="PANTHER" id="PTHR10055:SF1">
    <property type="entry name" value="TRYPTOPHAN--TRNA LIGASE, CYTOPLASMIC"/>
    <property type="match status" value="1"/>
</dbReference>
<dbReference type="Gene3D" id="1.10.240.10">
    <property type="entry name" value="Tyrosyl-Transfer RNA Synthetase"/>
    <property type="match status" value="1"/>
</dbReference>
<dbReference type="Pfam" id="PF00579">
    <property type="entry name" value="tRNA-synt_1b"/>
    <property type="match status" value="1"/>
</dbReference>
<dbReference type="GO" id="GO:0005524">
    <property type="term" value="F:ATP binding"/>
    <property type="evidence" value="ECO:0007669"/>
    <property type="project" value="UniProtKB-KW"/>
</dbReference>
<evidence type="ECO:0000256" key="12">
    <source>
        <dbReference type="SAM" id="MobiDB-lite"/>
    </source>
</evidence>